<dbReference type="InterPro" id="IPR036291">
    <property type="entry name" value="NAD(P)-bd_dom_sf"/>
</dbReference>
<proteinExistence type="inferred from homology"/>
<sequence length="295" mass="31459">MSAPALSTPKRPLTWLITGCSSGIGLSLARLVQARGHRLIATSRSPARTPELVAEVERNGGTWLALDVTDRGSGAVVAELDQNGHQIDVLVNNAGGSIHAPSEIYTEDELRAQMDLLYFGPARLVRAVLPHMRQRRSGIVVNISTGAALEGRDSMGAYAAAKAALDAMSRVMAKEIAPFNVRLLVVMLGTFNTNMPSVAAMGATPLPDDYRGSVADQTMRLMSGGFQPDGDKDKAVRAVFDVVVGEGPVGAGREAERLLPLGRDMAARVRLVQDNLAHTMEVFGDVCNNVYIDGR</sequence>
<evidence type="ECO:0008006" key="4">
    <source>
        <dbReference type="Google" id="ProtNLM"/>
    </source>
</evidence>
<dbReference type="InterPro" id="IPR002347">
    <property type="entry name" value="SDR_fam"/>
</dbReference>
<dbReference type="PANTHER" id="PTHR43976">
    <property type="entry name" value="SHORT CHAIN DEHYDROGENASE"/>
    <property type="match status" value="1"/>
</dbReference>
<dbReference type="Pfam" id="PF00106">
    <property type="entry name" value="adh_short"/>
    <property type="match status" value="1"/>
</dbReference>
<dbReference type="PRINTS" id="PR00081">
    <property type="entry name" value="GDHRDH"/>
</dbReference>
<evidence type="ECO:0000256" key="1">
    <source>
        <dbReference type="RuleBase" id="RU000363"/>
    </source>
</evidence>
<dbReference type="AlphaFoldDB" id="A0AAE0KGV9"/>
<comment type="caution">
    <text evidence="2">The sequence shown here is derived from an EMBL/GenBank/DDBJ whole genome shotgun (WGS) entry which is preliminary data.</text>
</comment>
<dbReference type="PRINTS" id="PR00080">
    <property type="entry name" value="SDRFAMILY"/>
</dbReference>
<keyword evidence="3" id="KW-1185">Reference proteome</keyword>
<dbReference type="Gene3D" id="3.40.50.720">
    <property type="entry name" value="NAD(P)-binding Rossmann-like Domain"/>
    <property type="match status" value="1"/>
</dbReference>
<organism evidence="2 3">
    <name type="scientific">Lasiosphaeria ovina</name>
    <dbReference type="NCBI Taxonomy" id="92902"/>
    <lineage>
        <taxon>Eukaryota</taxon>
        <taxon>Fungi</taxon>
        <taxon>Dikarya</taxon>
        <taxon>Ascomycota</taxon>
        <taxon>Pezizomycotina</taxon>
        <taxon>Sordariomycetes</taxon>
        <taxon>Sordariomycetidae</taxon>
        <taxon>Sordariales</taxon>
        <taxon>Lasiosphaeriaceae</taxon>
        <taxon>Lasiosphaeria</taxon>
    </lineage>
</organism>
<dbReference type="InterPro" id="IPR051911">
    <property type="entry name" value="SDR_oxidoreductase"/>
</dbReference>
<dbReference type="PANTHER" id="PTHR43976:SF6">
    <property type="entry name" value="OXIDOREDUCTASE, PUTATIVE (AFU_ORTHOLOGUE AFUA_1G13950)-RELATED"/>
    <property type="match status" value="1"/>
</dbReference>
<evidence type="ECO:0000313" key="2">
    <source>
        <dbReference type="EMBL" id="KAK3375907.1"/>
    </source>
</evidence>
<reference evidence="2" key="1">
    <citation type="journal article" date="2023" name="Mol. Phylogenet. Evol.">
        <title>Genome-scale phylogeny and comparative genomics of the fungal order Sordariales.</title>
        <authorList>
            <person name="Hensen N."/>
            <person name="Bonometti L."/>
            <person name="Westerberg I."/>
            <person name="Brannstrom I.O."/>
            <person name="Guillou S."/>
            <person name="Cros-Aarteil S."/>
            <person name="Calhoun S."/>
            <person name="Haridas S."/>
            <person name="Kuo A."/>
            <person name="Mondo S."/>
            <person name="Pangilinan J."/>
            <person name="Riley R."/>
            <person name="LaButti K."/>
            <person name="Andreopoulos B."/>
            <person name="Lipzen A."/>
            <person name="Chen C."/>
            <person name="Yan M."/>
            <person name="Daum C."/>
            <person name="Ng V."/>
            <person name="Clum A."/>
            <person name="Steindorff A."/>
            <person name="Ohm R.A."/>
            <person name="Martin F."/>
            <person name="Silar P."/>
            <person name="Natvig D.O."/>
            <person name="Lalanne C."/>
            <person name="Gautier V."/>
            <person name="Ament-Velasquez S.L."/>
            <person name="Kruys A."/>
            <person name="Hutchinson M.I."/>
            <person name="Powell A.J."/>
            <person name="Barry K."/>
            <person name="Miller A.N."/>
            <person name="Grigoriev I.V."/>
            <person name="Debuchy R."/>
            <person name="Gladieux P."/>
            <person name="Hiltunen Thoren M."/>
            <person name="Johannesson H."/>
        </authorList>
    </citation>
    <scope>NUCLEOTIDE SEQUENCE</scope>
    <source>
        <strain evidence="2">CBS 958.72</strain>
    </source>
</reference>
<dbReference type="SUPFAM" id="SSF51735">
    <property type="entry name" value="NAD(P)-binding Rossmann-fold domains"/>
    <property type="match status" value="1"/>
</dbReference>
<comment type="similarity">
    <text evidence="1">Belongs to the short-chain dehydrogenases/reductases (SDR) family.</text>
</comment>
<gene>
    <name evidence="2" type="ORF">B0T24DRAFT_572336</name>
</gene>
<dbReference type="Proteomes" id="UP001287356">
    <property type="component" value="Unassembled WGS sequence"/>
</dbReference>
<accession>A0AAE0KGV9</accession>
<evidence type="ECO:0000313" key="3">
    <source>
        <dbReference type="Proteomes" id="UP001287356"/>
    </source>
</evidence>
<dbReference type="EMBL" id="JAULSN010000003">
    <property type="protein sequence ID" value="KAK3375907.1"/>
    <property type="molecule type" value="Genomic_DNA"/>
</dbReference>
<name>A0AAE0KGV9_9PEZI</name>
<reference evidence="2" key="2">
    <citation type="submission" date="2023-06" db="EMBL/GenBank/DDBJ databases">
        <authorList>
            <consortium name="Lawrence Berkeley National Laboratory"/>
            <person name="Haridas S."/>
            <person name="Hensen N."/>
            <person name="Bonometti L."/>
            <person name="Westerberg I."/>
            <person name="Brannstrom I.O."/>
            <person name="Guillou S."/>
            <person name="Cros-Aarteil S."/>
            <person name="Calhoun S."/>
            <person name="Kuo A."/>
            <person name="Mondo S."/>
            <person name="Pangilinan J."/>
            <person name="Riley R."/>
            <person name="Labutti K."/>
            <person name="Andreopoulos B."/>
            <person name="Lipzen A."/>
            <person name="Chen C."/>
            <person name="Yanf M."/>
            <person name="Daum C."/>
            <person name="Ng V."/>
            <person name="Clum A."/>
            <person name="Steindorff A."/>
            <person name="Ohm R."/>
            <person name="Martin F."/>
            <person name="Silar P."/>
            <person name="Natvig D."/>
            <person name="Lalanne C."/>
            <person name="Gautier V."/>
            <person name="Ament-Velasquez S.L."/>
            <person name="Kruys A."/>
            <person name="Hutchinson M.I."/>
            <person name="Powell A.J."/>
            <person name="Barry K."/>
            <person name="Miller A.N."/>
            <person name="Grigoriev I.V."/>
            <person name="Debuchy R."/>
            <person name="Gladieux P."/>
            <person name="Thoren M.H."/>
            <person name="Johannesson H."/>
        </authorList>
    </citation>
    <scope>NUCLEOTIDE SEQUENCE</scope>
    <source>
        <strain evidence="2">CBS 958.72</strain>
    </source>
</reference>
<protein>
    <recommendedName>
        <fullName evidence="4">Short-chain oxidoreductase</fullName>
    </recommendedName>
</protein>